<accession>A0A7H1VMX2</accession>
<dbReference type="RefSeq" id="WP_171003674.1">
    <property type="nucleotide sequence ID" value="NZ_CP061336.1"/>
</dbReference>
<name>A0A7H1VMX2_9FIRM</name>
<dbReference type="KEGG" id="rher:EHE19_018145"/>
<proteinExistence type="predicted"/>
<protein>
    <submittedName>
        <fullName evidence="1">Uncharacterized protein</fullName>
    </submittedName>
</protein>
<reference evidence="1 2" key="1">
    <citation type="submission" date="2020-09" db="EMBL/GenBank/DDBJ databases">
        <title>Characterization and genome sequencing of Ruminiclostridium sp. nov. MA18.</title>
        <authorList>
            <person name="Rettenmaier R."/>
            <person name="Kowollik M.-L."/>
            <person name="Liebl W."/>
            <person name="Zverlov V."/>
        </authorList>
    </citation>
    <scope>NUCLEOTIDE SEQUENCE [LARGE SCALE GENOMIC DNA]</scope>
    <source>
        <strain evidence="1 2">MA18</strain>
    </source>
</reference>
<keyword evidence="2" id="KW-1185">Reference proteome</keyword>
<dbReference type="Proteomes" id="UP000306409">
    <property type="component" value="Chromosome"/>
</dbReference>
<gene>
    <name evidence="1" type="ORF">EHE19_018145</name>
</gene>
<dbReference type="AlphaFoldDB" id="A0A7H1VMX2"/>
<organism evidence="1 2">
    <name type="scientific">Ruminiclostridium herbifermentans</name>
    <dbReference type="NCBI Taxonomy" id="2488810"/>
    <lineage>
        <taxon>Bacteria</taxon>
        <taxon>Bacillati</taxon>
        <taxon>Bacillota</taxon>
        <taxon>Clostridia</taxon>
        <taxon>Eubacteriales</taxon>
        <taxon>Oscillospiraceae</taxon>
        <taxon>Ruminiclostridium</taxon>
    </lineage>
</organism>
<evidence type="ECO:0000313" key="2">
    <source>
        <dbReference type="Proteomes" id="UP000306409"/>
    </source>
</evidence>
<dbReference type="EMBL" id="CP061336">
    <property type="protein sequence ID" value="QNU66734.1"/>
    <property type="molecule type" value="Genomic_DNA"/>
</dbReference>
<sequence>MNKRYNDNDFTDDIAMLKKQKDATARDMKRKYKKYLKHIMDTSSKIENLKSKSTT</sequence>
<evidence type="ECO:0000313" key="1">
    <source>
        <dbReference type="EMBL" id="QNU66734.1"/>
    </source>
</evidence>